<evidence type="ECO:0000313" key="1">
    <source>
        <dbReference type="EMBL" id="MBX39619.1"/>
    </source>
</evidence>
<name>A0A2P2NAW8_RHIMU</name>
<dbReference type="AlphaFoldDB" id="A0A2P2NAW8"/>
<accession>A0A2P2NAW8</accession>
<sequence length="17" mass="2053">MRELPLQVFIEFLSEMA</sequence>
<organism evidence="1">
    <name type="scientific">Rhizophora mucronata</name>
    <name type="common">Asiatic mangrove</name>
    <dbReference type="NCBI Taxonomy" id="61149"/>
    <lineage>
        <taxon>Eukaryota</taxon>
        <taxon>Viridiplantae</taxon>
        <taxon>Streptophyta</taxon>
        <taxon>Embryophyta</taxon>
        <taxon>Tracheophyta</taxon>
        <taxon>Spermatophyta</taxon>
        <taxon>Magnoliopsida</taxon>
        <taxon>eudicotyledons</taxon>
        <taxon>Gunneridae</taxon>
        <taxon>Pentapetalae</taxon>
        <taxon>rosids</taxon>
        <taxon>fabids</taxon>
        <taxon>Malpighiales</taxon>
        <taxon>Rhizophoraceae</taxon>
        <taxon>Rhizophora</taxon>
    </lineage>
</organism>
<proteinExistence type="predicted"/>
<dbReference type="EMBL" id="GGEC01059135">
    <property type="protein sequence ID" value="MBX39619.1"/>
    <property type="molecule type" value="Transcribed_RNA"/>
</dbReference>
<reference evidence="1" key="1">
    <citation type="submission" date="2018-02" db="EMBL/GenBank/DDBJ databases">
        <title>Rhizophora mucronata_Transcriptome.</title>
        <authorList>
            <person name="Meera S.P."/>
            <person name="Sreeshan A."/>
            <person name="Augustine A."/>
        </authorList>
    </citation>
    <scope>NUCLEOTIDE SEQUENCE</scope>
    <source>
        <tissue evidence="1">Leaf</tissue>
    </source>
</reference>
<protein>
    <submittedName>
        <fullName evidence="1">Uncharacterized protein</fullName>
    </submittedName>
</protein>